<dbReference type="Proteomes" id="UP000663586">
    <property type="component" value="Chromosome"/>
</dbReference>
<dbReference type="Pfam" id="PF23458">
    <property type="entry name" value="DUF7130"/>
    <property type="match status" value="1"/>
</dbReference>
<sequence>MTPIHSYQLLENTISCYATFISDHVVRYHMSQQTTSDVSLGTSVYNDDGTKLGIVRGFDDSGFYVRLDADAEAESVDRLRSGQSYGEKNLMWRCWQCGEMGQIEDMPDECPACGAGGEELYYWTED</sequence>
<dbReference type="KEGG" id="hara:AArcS_0104"/>
<evidence type="ECO:0000313" key="2">
    <source>
        <dbReference type="EMBL" id="QSG01344.1"/>
    </source>
</evidence>
<keyword evidence="3" id="KW-1185">Reference proteome</keyword>
<dbReference type="EMBL" id="CP064786">
    <property type="protein sequence ID" value="QSG01344.1"/>
    <property type="molecule type" value="Genomic_DNA"/>
</dbReference>
<gene>
    <name evidence="2" type="ORF">AArcS_0104</name>
</gene>
<dbReference type="InterPro" id="IPR055554">
    <property type="entry name" value="DUF7130"/>
</dbReference>
<name>A0A897ML92_9EURY</name>
<evidence type="ECO:0000259" key="1">
    <source>
        <dbReference type="Pfam" id="PF23458"/>
    </source>
</evidence>
<protein>
    <submittedName>
        <fullName evidence="2">Rubredoxin family protein</fullName>
    </submittedName>
</protein>
<feature type="domain" description="DUF7130" evidence="1">
    <location>
        <begin position="40"/>
        <end position="126"/>
    </location>
</feature>
<dbReference type="AlphaFoldDB" id="A0A897ML92"/>
<accession>A0A897ML92</accession>
<evidence type="ECO:0000313" key="3">
    <source>
        <dbReference type="Proteomes" id="UP000663586"/>
    </source>
</evidence>
<dbReference type="SUPFAM" id="SSF57802">
    <property type="entry name" value="Rubredoxin-like"/>
    <property type="match status" value="1"/>
</dbReference>
<dbReference type="Gene3D" id="2.20.28.10">
    <property type="match status" value="1"/>
</dbReference>
<reference evidence="2" key="1">
    <citation type="submission" date="2020-11" db="EMBL/GenBank/DDBJ databases">
        <title>Carbohydrate-dependent, anaerobic sulfur respiration: A novel catabolism in halophilic archaea.</title>
        <authorList>
            <person name="Sorokin D.Y."/>
            <person name="Messina E."/>
            <person name="Smedile F."/>
            <person name="La Cono V."/>
            <person name="Hallsworth J.E."/>
            <person name="Yakimov M.M."/>
        </authorList>
    </citation>
    <scope>NUCLEOTIDE SEQUENCE</scope>
    <source>
        <strain evidence="2">AArc-S</strain>
    </source>
</reference>
<organism evidence="2 3">
    <name type="scientific">Natranaeroarchaeum sulfidigenes</name>
    <dbReference type="NCBI Taxonomy" id="2784880"/>
    <lineage>
        <taxon>Archaea</taxon>
        <taxon>Methanobacteriati</taxon>
        <taxon>Methanobacteriota</taxon>
        <taxon>Stenosarchaea group</taxon>
        <taxon>Halobacteria</taxon>
        <taxon>Halobacteriales</taxon>
        <taxon>Natronoarchaeaceae</taxon>
        <taxon>Natranaeroarchaeum</taxon>
    </lineage>
</organism>
<proteinExistence type="predicted"/>